<dbReference type="GO" id="GO:0098793">
    <property type="term" value="C:presynapse"/>
    <property type="evidence" value="ECO:0007669"/>
    <property type="project" value="GOC"/>
</dbReference>
<feature type="region of interest" description="Disordered" evidence="1">
    <location>
        <begin position="148"/>
        <end position="233"/>
    </location>
</feature>
<feature type="compositionally biased region" description="Polar residues" evidence="1">
    <location>
        <begin position="93"/>
        <end position="115"/>
    </location>
</feature>
<dbReference type="Pfam" id="PF25040">
    <property type="entry name" value="BLTP1_C"/>
    <property type="match status" value="1"/>
</dbReference>
<organism evidence="3 4">
    <name type="scientific">Stegodyphus mimosarum</name>
    <name type="common">African social velvet spider</name>
    <dbReference type="NCBI Taxonomy" id="407821"/>
    <lineage>
        <taxon>Eukaryota</taxon>
        <taxon>Metazoa</taxon>
        <taxon>Ecdysozoa</taxon>
        <taxon>Arthropoda</taxon>
        <taxon>Chelicerata</taxon>
        <taxon>Arachnida</taxon>
        <taxon>Araneae</taxon>
        <taxon>Araneomorphae</taxon>
        <taxon>Entelegynae</taxon>
        <taxon>Eresoidea</taxon>
        <taxon>Eresidae</taxon>
        <taxon>Stegodyphus</taxon>
    </lineage>
</organism>
<evidence type="ECO:0000313" key="4">
    <source>
        <dbReference type="Proteomes" id="UP000054359"/>
    </source>
</evidence>
<feature type="region of interest" description="Disordered" evidence="1">
    <location>
        <begin position="92"/>
        <end position="123"/>
    </location>
</feature>
<accession>A0A087U959</accession>
<dbReference type="OMA" id="PSHTQEN"/>
<feature type="compositionally biased region" description="Polar residues" evidence="1">
    <location>
        <begin position="152"/>
        <end position="166"/>
    </location>
</feature>
<feature type="compositionally biased region" description="Basic and acidic residues" evidence="1">
    <location>
        <begin position="196"/>
        <end position="209"/>
    </location>
</feature>
<dbReference type="EMBL" id="KK118804">
    <property type="protein sequence ID" value="KFM73898.1"/>
    <property type="molecule type" value="Genomic_DNA"/>
</dbReference>
<feature type="domain" description="Bridge-like lipid transfer protein family member 1 C-terminal" evidence="2">
    <location>
        <begin position="1"/>
        <end position="329"/>
    </location>
</feature>
<feature type="region of interest" description="Disordered" evidence="1">
    <location>
        <begin position="271"/>
        <end position="300"/>
    </location>
</feature>
<dbReference type="PANTHER" id="PTHR31640">
    <property type="entry name" value="TRANSMEMBRANE PROTEIN KIAA1109"/>
    <property type="match status" value="1"/>
</dbReference>
<feature type="non-terminal residue" evidence="3">
    <location>
        <position position="329"/>
    </location>
</feature>
<dbReference type="InterPro" id="IPR056742">
    <property type="entry name" value="BLTP1_C"/>
</dbReference>
<dbReference type="STRING" id="407821.A0A087U959"/>
<evidence type="ECO:0000259" key="2">
    <source>
        <dbReference type="Pfam" id="PF25040"/>
    </source>
</evidence>
<protein>
    <recommendedName>
        <fullName evidence="2">Bridge-like lipid transfer protein family member 1 C-terminal domain-containing protein</fullName>
    </recommendedName>
</protein>
<dbReference type="InterPro" id="IPR033616">
    <property type="entry name" value="BLTP1"/>
</dbReference>
<dbReference type="PANTHER" id="PTHR31640:SF1">
    <property type="entry name" value="BRIDGE-LIKE LIPID TRANSFER PROTEIN FAMILY MEMBER 1"/>
    <property type="match status" value="1"/>
</dbReference>
<evidence type="ECO:0000256" key="1">
    <source>
        <dbReference type="SAM" id="MobiDB-lite"/>
    </source>
</evidence>
<keyword evidence="4" id="KW-1185">Reference proteome</keyword>
<reference evidence="3 4" key="1">
    <citation type="submission" date="2013-11" db="EMBL/GenBank/DDBJ databases">
        <title>Genome sequencing of Stegodyphus mimosarum.</title>
        <authorList>
            <person name="Bechsgaard J."/>
        </authorList>
    </citation>
    <scope>NUCLEOTIDE SEQUENCE [LARGE SCALE GENOMIC DNA]</scope>
</reference>
<dbReference type="OrthoDB" id="6435170at2759"/>
<sequence>MNEQAKIINDLRLLGASQSTIEQEVRRLHELETAVFNDFRRDVIKKLRRQSVKATSFKDKLGLGTRSTAGPLQSMSLFFPDAEENNEVGIDDTIQTPSSKESSPSHATHTRTGSLDMSDLPNMTLPEKSVHRELSLDSVFTSSAAADLGYSETPTPSHTVEGSSTYKSEHFPYPADHTTSSGSPTNSSVDAPVENLKVDSIDSRKKTNEVQKAGHTTPGGTSSGVSSFKQPPSEPNIDFELDVKVFFNSGKCVLHTKDFNKDREEEFMKRSMRKERSFSGGGFDLSSPSHAKKRHGSGMRNNMSASRLRYVQSAPTNQVADFTIFLIPG</sequence>
<dbReference type="Proteomes" id="UP000054359">
    <property type="component" value="Unassembled WGS sequence"/>
</dbReference>
<name>A0A087U959_STEMI</name>
<dbReference type="GO" id="GO:0048488">
    <property type="term" value="P:synaptic vesicle endocytosis"/>
    <property type="evidence" value="ECO:0007669"/>
    <property type="project" value="TreeGrafter"/>
</dbReference>
<feature type="compositionally biased region" description="Low complexity" evidence="1">
    <location>
        <begin position="214"/>
        <end position="227"/>
    </location>
</feature>
<dbReference type="AlphaFoldDB" id="A0A087U959"/>
<feature type="compositionally biased region" description="Polar residues" evidence="1">
    <location>
        <begin position="177"/>
        <end position="189"/>
    </location>
</feature>
<gene>
    <name evidence="3" type="ORF">X975_01882</name>
</gene>
<evidence type="ECO:0000313" key="3">
    <source>
        <dbReference type="EMBL" id="KFM73898.1"/>
    </source>
</evidence>
<proteinExistence type="predicted"/>